<keyword evidence="3" id="KW-1185">Reference proteome</keyword>
<sequence length="118" mass="13676">MEWLHKTYRQGRQEMASRLFVENTIDNVIHTAAYAKIDYIRDVRESINVRGSLLPLPGCKLNISTLMDLTYETLAYMIARKTLDIRKTFNDQHQERLLHPRGKGGRSLGNQWSGSLLE</sequence>
<dbReference type="AlphaFoldDB" id="A0A540LGZ2"/>
<evidence type="ECO:0000313" key="2">
    <source>
        <dbReference type="EMBL" id="TQD85746.1"/>
    </source>
</evidence>
<dbReference type="EMBL" id="VIEB01000587">
    <property type="protein sequence ID" value="TQD85746.1"/>
    <property type="molecule type" value="Genomic_DNA"/>
</dbReference>
<reference evidence="2 3" key="1">
    <citation type="journal article" date="2019" name="G3 (Bethesda)">
        <title>Sequencing of a Wild Apple (Malus baccata) Genome Unravels the Differences Between Cultivated and Wild Apple Species Regarding Disease Resistance and Cold Tolerance.</title>
        <authorList>
            <person name="Chen X."/>
        </authorList>
    </citation>
    <scope>NUCLEOTIDE SEQUENCE [LARGE SCALE GENOMIC DNA]</scope>
    <source>
        <strain evidence="3">cv. Shandingzi</strain>
        <tissue evidence="2">Leaves</tissue>
    </source>
</reference>
<organism evidence="2 3">
    <name type="scientific">Malus baccata</name>
    <name type="common">Siberian crab apple</name>
    <name type="synonym">Pyrus baccata</name>
    <dbReference type="NCBI Taxonomy" id="106549"/>
    <lineage>
        <taxon>Eukaryota</taxon>
        <taxon>Viridiplantae</taxon>
        <taxon>Streptophyta</taxon>
        <taxon>Embryophyta</taxon>
        <taxon>Tracheophyta</taxon>
        <taxon>Spermatophyta</taxon>
        <taxon>Magnoliopsida</taxon>
        <taxon>eudicotyledons</taxon>
        <taxon>Gunneridae</taxon>
        <taxon>Pentapetalae</taxon>
        <taxon>rosids</taxon>
        <taxon>fabids</taxon>
        <taxon>Rosales</taxon>
        <taxon>Rosaceae</taxon>
        <taxon>Amygdaloideae</taxon>
        <taxon>Maleae</taxon>
        <taxon>Malus</taxon>
    </lineage>
</organism>
<dbReference type="Proteomes" id="UP000315295">
    <property type="component" value="Unassembled WGS sequence"/>
</dbReference>
<evidence type="ECO:0000313" key="3">
    <source>
        <dbReference type="Proteomes" id="UP000315295"/>
    </source>
</evidence>
<name>A0A540LGZ2_MALBA</name>
<feature type="region of interest" description="Disordered" evidence="1">
    <location>
        <begin position="95"/>
        <end position="118"/>
    </location>
</feature>
<protein>
    <submittedName>
        <fullName evidence="2">Uncharacterized protein</fullName>
    </submittedName>
</protein>
<proteinExistence type="predicted"/>
<comment type="caution">
    <text evidence="2">The sequence shown here is derived from an EMBL/GenBank/DDBJ whole genome shotgun (WGS) entry which is preliminary data.</text>
</comment>
<gene>
    <name evidence="2" type="ORF">C1H46_028662</name>
</gene>
<accession>A0A540LGZ2</accession>
<feature type="compositionally biased region" description="Polar residues" evidence="1">
    <location>
        <begin position="108"/>
        <end position="118"/>
    </location>
</feature>
<evidence type="ECO:0000256" key="1">
    <source>
        <dbReference type="SAM" id="MobiDB-lite"/>
    </source>
</evidence>